<dbReference type="SUPFAM" id="SSF53639">
    <property type="entry name" value="AraD/HMP-PK domain-like"/>
    <property type="match status" value="1"/>
</dbReference>
<evidence type="ECO:0000259" key="9">
    <source>
        <dbReference type="SMART" id="SM01007"/>
    </source>
</evidence>
<dbReference type="CDD" id="cd01629">
    <property type="entry name" value="HAD_EP"/>
    <property type="match status" value="1"/>
</dbReference>
<proteinExistence type="inferred from homology"/>
<dbReference type="InterPro" id="IPR023956">
    <property type="entry name" value="ARD_bac"/>
</dbReference>
<dbReference type="Gene3D" id="3.40.225.10">
    <property type="entry name" value="Class II aldolase/adducin N-terminal domain"/>
    <property type="match status" value="1"/>
</dbReference>
<dbReference type="Pfam" id="PF00596">
    <property type="entry name" value="Aldolase_II"/>
    <property type="match status" value="1"/>
</dbReference>
<evidence type="ECO:0000256" key="6">
    <source>
        <dbReference type="ARBA" id="ARBA00023167"/>
    </source>
</evidence>
<keyword evidence="6" id="KW-0486">Methionine biosynthesis</keyword>
<accession>A0A7R9IV31</accession>
<dbReference type="InterPro" id="IPR036409">
    <property type="entry name" value="Aldolase_II/adducin_N_sf"/>
</dbReference>
<dbReference type="Gene3D" id="1.10.720.60">
    <property type="match status" value="1"/>
</dbReference>
<dbReference type="Gene3D" id="2.60.120.10">
    <property type="entry name" value="Jelly Rolls"/>
    <property type="match status" value="1"/>
</dbReference>
<dbReference type="Pfam" id="PF00702">
    <property type="entry name" value="Hydrolase"/>
    <property type="match status" value="1"/>
</dbReference>
<dbReference type="InterPro" id="IPR004313">
    <property type="entry name" value="ARD"/>
</dbReference>
<evidence type="ECO:0000256" key="7">
    <source>
        <dbReference type="ARBA" id="ARBA00023239"/>
    </source>
</evidence>
<dbReference type="GO" id="GO:0005737">
    <property type="term" value="C:cytoplasm"/>
    <property type="evidence" value="ECO:0007669"/>
    <property type="project" value="InterPro"/>
</dbReference>
<evidence type="ECO:0000313" key="10">
    <source>
        <dbReference type="EMBL" id="CAD7567364.1"/>
    </source>
</evidence>
<keyword evidence="5" id="KW-0862">Zinc</keyword>
<gene>
    <name evidence="10" type="ORF">TCMB3V08_LOCUS166</name>
</gene>
<feature type="domain" description="Class II aldolase/adducin N-terminal" evidence="9">
    <location>
        <begin position="8"/>
        <end position="196"/>
    </location>
</feature>
<dbReference type="HAMAP" id="MF_01682">
    <property type="entry name" value="Salvage_MtnD"/>
    <property type="match status" value="1"/>
</dbReference>
<dbReference type="GO" id="GO:0005506">
    <property type="term" value="F:iron ion binding"/>
    <property type="evidence" value="ECO:0007669"/>
    <property type="project" value="InterPro"/>
</dbReference>
<comment type="similarity">
    <text evidence="1">Belongs to the aldolase class II family. Adducin subfamily.</text>
</comment>
<dbReference type="SUPFAM" id="SSF51182">
    <property type="entry name" value="RmlC-like cupins"/>
    <property type="match status" value="1"/>
</dbReference>
<keyword evidence="3" id="KW-0479">Metal-binding</keyword>
<dbReference type="GO" id="GO:0000287">
    <property type="term" value="F:magnesium ion binding"/>
    <property type="evidence" value="ECO:0007669"/>
    <property type="project" value="InterPro"/>
</dbReference>
<dbReference type="SMART" id="SM01007">
    <property type="entry name" value="Aldolase_II"/>
    <property type="match status" value="1"/>
</dbReference>
<dbReference type="SUPFAM" id="SSF56784">
    <property type="entry name" value="HAD-like"/>
    <property type="match status" value="1"/>
</dbReference>
<dbReference type="GO" id="GO:0016829">
    <property type="term" value="F:lyase activity"/>
    <property type="evidence" value="ECO:0007669"/>
    <property type="project" value="UniProtKB-KW"/>
</dbReference>
<dbReference type="GO" id="GO:0043874">
    <property type="term" value="F:acireductone synthase activity"/>
    <property type="evidence" value="ECO:0007669"/>
    <property type="project" value="InterPro"/>
</dbReference>
<protein>
    <submittedName>
        <fullName evidence="10">(California timema) hypothetical protein</fullName>
    </submittedName>
</protein>
<dbReference type="InterPro" id="IPR011051">
    <property type="entry name" value="RmlC_Cupin_sf"/>
</dbReference>
<keyword evidence="7" id="KW-0456">Lyase</keyword>
<dbReference type="HAMAP" id="MF_01681">
    <property type="entry name" value="Salvage_MtnC"/>
    <property type="match status" value="1"/>
</dbReference>
<dbReference type="InterPro" id="IPR023943">
    <property type="entry name" value="Enolase-ppase_E1"/>
</dbReference>
<dbReference type="GO" id="GO:0016151">
    <property type="term" value="F:nickel cation binding"/>
    <property type="evidence" value="ECO:0007669"/>
    <property type="project" value="InterPro"/>
</dbReference>
<dbReference type="HAMAP" id="MF_01677">
    <property type="entry name" value="Salvage_MtnB"/>
    <property type="match status" value="1"/>
</dbReference>
<dbReference type="AlphaFoldDB" id="A0A7R9IV31"/>
<keyword evidence="8" id="KW-0511">Multifunctional enzyme</keyword>
<dbReference type="Gene3D" id="3.40.50.1000">
    <property type="entry name" value="HAD superfamily/HAD-like"/>
    <property type="match status" value="1"/>
</dbReference>
<dbReference type="NCBIfam" id="NF006672">
    <property type="entry name" value="PRK09220.1"/>
    <property type="match status" value="1"/>
</dbReference>
<organism evidence="10">
    <name type="scientific">Timema californicum</name>
    <name type="common">California timema</name>
    <name type="synonym">Walking stick</name>
    <dbReference type="NCBI Taxonomy" id="61474"/>
    <lineage>
        <taxon>Eukaryota</taxon>
        <taxon>Metazoa</taxon>
        <taxon>Ecdysozoa</taxon>
        <taxon>Arthropoda</taxon>
        <taxon>Hexapoda</taxon>
        <taxon>Insecta</taxon>
        <taxon>Pterygota</taxon>
        <taxon>Neoptera</taxon>
        <taxon>Polyneoptera</taxon>
        <taxon>Phasmatodea</taxon>
        <taxon>Timematodea</taxon>
        <taxon>Timematoidea</taxon>
        <taxon>Timematidae</taxon>
        <taxon>Timema</taxon>
    </lineage>
</organism>
<evidence type="ECO:0000256" key="4">
    <source>
        <dbReference type="ARBA" id="ARBA00022801"/>
    </source>
</evidence>
<dbReference type="InterPro" id="IPR023214">
    <property type="entry name" value="HAD_sf"/>
</dbReference>
<evidence type="ECO:0000256" key="2">
    <source>
        <dbReference type="ARBA" id="ARBA00022605"/>
    </source>
</evidence>
<keyword evidence="4" id="KW-0378">Hydrolase</keyword>
<dbReference type="InterPro" id="IPR017714">
    <property type="entry name" value="MethylthioRu-1-P_deHdtase_MtnB"/>
</dbReference>
<dbReference type="PANTHER" id="PTHR20371:SF1">
    <property type="entry name" value="ENOLASE-PHOSPHATASE E1"/>
    <property type="match status" value="1"/>
</dbReference>
<dbReference type="Pfam" id="PF03079">
    <property type="entry name" value="ARD"/>
    <property type="match status" value="1"/>
</dbReference>
<reference evidence="10" key="1">
    <citation type="submission" date="2020-11" db="EMBL/GenBank/DDBJ databases">
        <authorList>
            <person name="Tran Van P."/>
        </authorList>
    </citation>
    <scope>NUCLEOTIDE SEQUENCE</scope>
</reference>
<evidence type="ECO:0000256" key="5">
    <source>
        <dbReference type="ARBA" id="ARBA00022833"/>
    </source>
</evidence>
<name>A0A7R9IV31_TIMCA</name>
<dbReference type="EMBL" id="OE179079">
    <property type="protein sequence ID" value="CAD7567364.1"/>
    <property type="molecule type" value="Genomic_DNA"/>
</dbReference>
<dbReference type="GO" id="GO:0019509">
    <property type="term" value="P:L-methionine salvage from methylthioadenosine"/>
    <property type="evidence" value="ECO:0007669"/>
    <property type="project" value="InterPro"/>
</dbReference>
<evidence type="ECO:0000256" key="8">
    <source>
        <dbReference type="ARBA" id="ARBA00023268"/>
    </source>
</evidence>
<dbReference type="GO" id="GO:0010308">
    <property type="term" value="F:acireductone dioxygenase (Ni2+-requiring) activity"/>
    <property type="evidence" value="ECO:0007669"/>
    <property type="project" value="InterPro"/>
</dbReference>
<dbReference type="NCBIfam" id="TIGR01691">
    <property type="entry name" value="enolase-ppase"/>
    <property type="match status" value="1"/>
</dbReference>
<sequence>MSQSLPLDQLVAACHWIGAKGWAPATGGNMSVRRDEHVCLLSESGKDKGTLTRDDFIEVDIATSQSLSGRKPSAETGLHTMIYRLFPEAGAVLHTHTVNATVLSRVEQGAALLLHGYEMQKSLSGQHTHLDTLAIPVFDNSQDIAALASEIEDYAARFPLRYGFLLRGHGLTCWGRDVSEARRHLEGTTSDIRFVHNILFPYARQHLASFLRENAHQPDVAAALQSVREEAGQPQADLAAVTEILLGFMDQDRKSTGLKALQGMIWRDGYLNGSFTGHLYPDVLPALSRWKAQGIELYVYSSGSVAAQKLLFGYSDEGDITDLFSGYFDTHVGAKREVAAYRAIAAEIGQPAEQLLFLSDIHQELDAAAEAGWQTLQLLRGDADGESRHRQPVWHSTDAEEIRERLSTKGVRFERWEADRDLGENPDPETVINAYQHAIDRLVAEKGYQSWDVISMRADNPQKTVLREKFLSEHTHGEDEVRFFVEGAGLFCLHLDGEILQILCEKNDLISVPAGTPHWFDMGSSPHFTAIRIFDNQEGWVANFTGDKIADAYPRLA</sequence>
<dbReference type="CDD" id="cd02232">
    <property type="entry name" value="cupin_ARD"/>
    <property type="match status" value="1"/>
</dbReference>
<keyword evidence="2" id="KW-0028">Amino-acid biosynthesis</keyword>
<dbReference type="GO" id="GO:0019284">
    <property type="term" value="P:L-methionine salvage from S-adenosylmethionine"/>
    <property type="evidence" value="ECO:0007669"/>
    <property type="project" value="InterPro"/>
</dbReference>
<dbReference type="InterPro" id="IPR014710">
    <property type="entry name" value="RmlC-like_jellyroll"/>
</dbReference>
<dbReference type="InterPro" id="IPR001303">
    <property type="entry name" value="Aldolase_II/adducin_N"/>
</dbReference>
<evidence type="ECO:0000256" key="3">
    <source>
        <dbReference type="ARBA" id="ARBA00022723"/>
    </source>
</evidence>
<dbReference type="PANTHER" id="PTHR20371">
    <property type="entry name" value="ENOLASE-PHOSPHATASE E1"/>
    <property type="match status" value="1"/>
</dbReference>
<dbReference type="InterPro" id="IPR036412">
    <property type="entry name" value="HAD-like_sf"/>
</dbReference>
<dbReference type="NCBIfam" id="TIGR03328">
    <property type="entry name" value="salvage_mtnB"/>
    <property type="match status" value="1"/>
</dbReference>
<evidence type="ECO:0000256" key="1">
    <source>
        <dbReference type="ARBA" id="ARBA00006274"/>
    </source>
</evidence>
<dbReference type="GO" id="GO:0010309">
    <property type="term" value="F:acireductone dioxygenase [iron(II)-requiring] activity"/>
    <property type="evidence" value="ECO:0007669"/>
    <property type="project" value="InterPro"/>
</dbReference>